<dbReference type="PANTHER" id="PTHR43737">
    <property type="entry name" value="BLL7424 PROTEIN"/>
    <property type="match status" value="1"/>
</dbReference>
<gene>
    <name evidence="2" type="ORF">HLB44_12735</name>
</gene>
<feature type="chain" id="PRO_5045264446" evidence="1">
    <location>
        <begin position="25"/>
        <end position="590"/>
    </location>
</feature>
<dbReference type="InterPro" id="IPR014917">
    <property type="entry name" value="DUF1800"/>
</dbReference>
<accession>A0ABX2EGY4</accession>
<comment type="caution">
    <text evidence="2">The sequence shown here is derived from an EMBL/GenBank/DDBJ whole genome shotgun (WGS) entry which is preliminary data.</text>
</comment>
<name>A0ABX2EGY4_9BURK</name>
<reference evidence="2 3" key="1">
    <citation type="submission" date="2020-05" db="EMBL/GenBank/DDBJ databases">
        <title>Aquincola sp. isolate from soil.</title>
        <authorList>
            <person name="Han J."/>
            <person name="Kim D.-U."/>
        </authorList>
    </citation>
    <scope>NUCLEOTIDE SEQUENCE [LARGE SCALE GENOMIC DNA]</scope>
    <source>
        <strain evidence="2 3">S2</strain>
    </source>
</reference>
<dbReference type="Proteomes" id="UP000737171">
    <property type="component" value="Unassembled WGS sequence"/>
</dbReference>
<dbReference type="RefSeq" id="WP_173122987.1">
    <property type="nucleotide sequence ID" value="NZ_JABRWJ010000004.1"/>
</dbReference>
<keyword evidence="3" id="KW-1185">Reference proteome</keyword>
<dbReference type="PANTHER" id="PTHR43737:SF1">
    <property type="entry name" value="DUF1501 DOMAIN-CONTAINING PROTEIN"/>
    <property type="match status" value="1"/>
</dbReference>
<organism evidence="2 3">
    <name type="scientific">Pseudaquabacterium terrae</name>
    <dbReference type="NCBI Taxonomy" id="2732868"/>
    <lineage>
        <taxon>Bacteria</taxon>
        <taxon>Pseudomonadati</taxon>
        <taxon>Pseudomonadota</taxon>
        <taxon>Betaproteobacteria</taxon>
        <taxon>Burkholderiales</taxon>
        <taxon>Sphaerotilaceae</taxon>
        <taxon>Pseudaquabacterium</taxon>
    </lineage>
</organism>
<dbReference type="EMBL" id="JABRWJ010000004">
    <property type="protein sequence ID" value="NRF67852.1"/>
    <property type="molecule type" value="Genomic_DNA"/>
</dbReference>
<evidence type="ECO:0000313" key="3">
    <source>
        <dbReference type="Proteomes" id="UP000737171"/>
    </source>
</evidence>
<proteinExistence type="predicted"/>
<evidence type="ECO:0000256" key="1">
    <source>
        <dbReference type="SAM" id="SignalP"/>
    </source>
</evidence>
<dbReference type="Pfam" id="PF08811">
    <property type="entry name" value="DUF1800"/>
    <property type="match status" value="1"/>
</dbReference>
<keyword evidence="1" id="KW-0732">Signal</keyword>
<protein>
    <submittedName>
        <fullName evidence="2">DUF1800 family protein</fullName>
    </submittedName>
</protein>
<sequence length="590" mass="63024">MGHNKGRRVPRHALVAVLTAALLAACGGGTSDEGAPAAAAAADDGDQRRSALAVADPKATELDAVRLANQASFGPTQTMLADIRTKGTAVWVRDQLLQNSSRYALGGGDAVHKNVGGTFFCDTAAQSGNPNCWRDWFSAQPLVWDFYRNATTKPDQLRQRVAFALQQIAVVSELEVSGTYGLRNYHNALLANAFGNYRDVLKKVILSPVMGDYLDQVNNDKTAPNENFARELLQLFSLGPCLLQRNGQLSGGSCMPTYDNQKVREYAFALTGWTYPAGGSTAWGCWPQGANCTYYGGDMVAAPLLRNTAARQLLSGGTVPAGATAPQALEAVLDSLINHPNIAPFVGQRLIQHLVMSNPSPGYVDRVAQAFIAGRFVSTGITFGTGRRGDLAATVAAVLLDAEARDEAVAARRGGALRPPALLFTGVLRALGGKTDGEPFGWWWGEVLRQHLFRPPSVFNFYPPNYPVAGTALVGPEYGIHNANAALERLNYLTYLLEWGGSAPVASVPGATGTSVSLNSWTAQADNPATLVDSLSLRALGRPLAAGPRTQVINAVSWWTAQTGGATWRTQRVRAAAWLVFASPDYQVQR</sequence>
<dbReference type="PROSITE" id="PS51257">
    <property type="entry name" value="PROKAR_LIPOPROTEIN"/>
    <property type="match status" value="1"/>
</dbReference>
<feature type="signal peptide" evidence="1">
    <location>
        <begin position="1"/>
        <end position="24"/>
    </location>
</feature>
<evidence type="ECO:0000313" key="2">
    <source>
        <dbReference type="EMBL" id="NRF67852.1"/>
    </source>
</evidence>